<dbReference type="Proteomes" id="UP000805193">
    <property type="component" value="Unassembled WGS sequence"/>
</dbReference>
<comment type="caution">
    <text evidence="1">The sequence shown here is derived from an EMBL/GenBank/DDBJ whole genome shotgun (WGS) entry which is preliminary data.</text>
</comment>
<reference evidence="1 2" key="1">
    <citation type="journal article" date="2020" name="Cell">
        <title>Large-Scale Comparative Analyses of Tick Genomes Elucidate Their Genetic Diversity and Vector Capacities.</title>
        <authorList>
            <consortium name="Tick Genome and Microbiome Consortium (TIGMIC)"/>
            <person name="Jia N."/>
            <person name="Wang J."/>
            <person name="Shi W."/>
            <person name="Du L."/>
            <person name="Sun Y."/>
            <person name="Zhan W."/>
            <person name="Jiang J.F."/>
            <person name="Wang Q."/>
            <person name="Zhang B."/>
            <person name="Ji P."/>
            <person name="Bell-Sakyi L."/>
            <person name="Cui X.M."/>
            <person name="Yuan T.T."/>
            <person name="Jiang B.G."/>
            <person name="Yang W.F."/>
            <person name="Lam T.T."/>
            <person name="Chang Q.C."/>
            <person name="Ding S.J."/>
            <person name="Wang X.J."/>
            <person name="Zhu J.G."/>
            <person name="Ruan X.D."/>
            <person name="Zhao L."/>
            <person name="Wei J.T."/>
            <person name="Ye R.Z."/>
            <person name="Que T.C."/>
            <person name="Du C.H."/>
            <person name="Zhou Y.H."/>
            <person name="Cheng J.X."/>
            <person name="Dai P.F."/>
            <person name="Guo W.B."/>
            <person name="Han X.H."/>
            <person name="Huang E.J."/>
            <person name="Li L.F."/>
            <person name="Wei W."/>
            <person name="Gao Y.C."/>
            <person name="Liu J.Z."/>
            <person name="Shao H.Z."/>
            <person name="Wang X."/>
            <person name="Wang C.C."/>
            <person name="Yang T.C."/>
            <person name="Huo Q.B."/>
            <person name="Li W."/>
            <person name="Chen H.Y."/>
            <person name="Chen S.E."/>
            <person name="Zhou L.G."/>
            <person name="Ni X.B."/>
            <person name="Tian J.H."/>
            <person name="Sheng Y."/>
            <person name="Liu T."/>
            <person name="Pan Y.S."/>
            <person name="Xia L.Y."/>
            <person name="Li J."/>
            <person name="Zhao F."/>
            <person name="Cao W.C."/>
        </authorList>
    </citation>
    <scope>NUCLEOTIDE SEQUENCE [LARGE SCALE GENOMIC DNA]</scope>
    <source>
        <strain evidence="1">Iper-2018</strain>
    </source>
</reference>
<proteinExistence type="predicted"/>
<name>A0AC60PSY7_IXOPE</name>
<organism evidence="1 2">
    <name type="scientific">Ixodes persulcatus</name>
    <name type="common">Taiga tick</name>
    <dbReference type="NCBI Taxonomy" id="34615"/>
    <lineage>
        <taxon>Eukaryota</taxon>
        <taxon>Metazoa</taxon>
        <taxon>Ecdysozoa</taxon>
        <taxon>Arthropoda</taxon>
        <taxon>Chelicerata</taxon>
        <taxon>Arachnida</taxon>
        <taxon>Acari</taxon>
        <taxon>Parasitiformes</taxon>
        <taxon>Ixodida</taxon>
        <taxon>Ixodoidea</taxon>
        <taxon>Ixodidae</taxon>
        <taxon>Ixodinae</taxon>
        <taxon>Ixodes</taxon>
    </lineage>
</organism>
<evidence type="ECO:0000313" key="1">
    <source>
        <dbReference type="EMBL" id="KAG0423505.1"/>
    </source>
</evidence>
<evidence type="ECO:0000313" key="2">
    <source>
        <dbReference type="Proteomes" id="UP000805193"/>
    </source>
</evidence>
<gene>
    <name evidence="1" type="ORF">HPB47_000735</name>
</gene>
<accession>A0AC60PSY7</accession>
<dbReference type="EMBL" id="JABSTQ010010094">
    <property type="protein sequence ID" value="KAG0423505.1"/>
    <property type="molecule type" value="Genomic_DNA"/>
</dbReference>
<protein>
    <submittedName>
        <fullName evidence="1">Uncharacterized protein</fullName>
    </submittedName>
</protein>
<keyword evidence="2" id="KW-1185">Reference proteome</keyword>
<sequence length="548" mass="60160">MFRKACCYSPKMENGNLPVCRLLAESGACPLSFYPAEPAEFPGCVERALLSNKMKPAKAQQQKTPVKQQTPATPLTNGKRKAEPGGESPAKKLRLEDHIPASFVVDYRERDSRDVKVSDLPKGTKVEDLKSICKGCVDIRGKGRPDELLYAFVQYPSAEKAVAAIKKLQATKLKGKSLTVTYCGDKWDSPDNCPTLSYNLVDVRGIPHGFDRSQFASLFPAAKVLKFFADGYAQLKFQTPEDVIKALKNPKCRTLNGKNLQFAMAVHHSNQEVKQKKKAKVDAGATSLKKDKPQQQQQQTPGKPAKGSPKTPNQKQQQQKGAKESSFKETPQPQQAGKGPKTPGAKFTPVSGLDNGEGFIFGDEVNVGHNHLVTRSCRMFSMLLVYALVVLSTDACRTPQVPNNGKISFRLPTKTSPNELSSYTAGMNAVYTCDRNFHLMGPRHRRCHDDGLWYPQSLPFCLSDVTGGLPAVQSSAYKVGGEAFFAVDGDRNTCTSTTVEESPWLAVHLEDVLPIAIIKLNFRYTTKPSAVYVTVRVGDLEEGSDVND</sequence>